<keyword evidence="6 9" id="KW-0812">Transmembrane</keyword>
<comment type="similarity">
    <text evidence="4">Belongs to the UbiA prenyltransferase family.</text>
</comment>
<dbReference type="PANTHER" id="PTHR11048:SF28">
    <property type="entry name" value="4-HYDROXYBENZOATE POLYPRENYLTRANSFERASE, MITOCHONDRIAL"/>
    <property type="match status" value="1"/>
</dbReference>
<evidence type="ECO:0000256" key="1">
    <source>
        <dbReference type="ARBA" id="ARBA00001946"/>
    </source>
</evidence>
<evidence type="ECO:0000256" key="6">
    <source>
        <dbReference type="ARBA" id="ARBA00022692"/>
    </source>
</evidence>
<comment type="pathway">
    <text evidence="3">Secondary metabolite biosynthesis.</text>
</comment>
<dbReference type="Gene3D" id="1.20.120.1780">
    <property type="entry name" value="UbiA prenyltransferase"/>
    <property type="match status" value="1"/>
</dbReference>
<dbReference type="InterPro" id="IPR044878">
    <property type="entry name" value="UbiA_sf"/>
</dbReference>
<protein>
    <submittedName>
        <fullName evidence="10">UbiA prenyltransferase</fullName>
    </submittedName>
</protein>
<evidence type="ECO:0000256" key="4">
    <source>
        <dbReference type="ARBA" id="ARBA00005985"/>
    </source>
</evidence>
<feature type="transmembrane region" description="Helical" evidence="9">
    <location>
        <begin position="134"/>
        <end position="158"/>
    </location>
</feature>
<dbReference type="Gene3D" id="1.10.357.140">
    <property type="entry name" value="UbiA prenyltransferase"/>
    <property type="match status" value="1"/>
</dbReference>
<sequence>MNSGSHFPPLIEGIPLLKKGFPSSTFGVAALLGQQLPTATEVQACWELCRLHNNIGFWVVWLPTAWSIAMAYHAHPELSARDALLRAAIYVPLCFGVKSLIMTIDDLLDCDIDALVERTKNRPLPRGAISLGRAWLFFGMQVALGVFLAFTTLSTTALRVSMPVWPLYIIYPTCKRWTNLAPIPLGLMFKVGVFMGWSDLVAGPVPWHVLVPVYLGCGLWTVTYETVYQHQDKIDDARIGIHSPALLCREHTLGVCTATALGFLALLAYGGMLNNQGVPFYVSVAIAGVMLLRALLRTDIDVPSECKEFFLLTPLLGQIILVGFVADAVLHRVVEGIAL</sequence>
<evidence type="ECO:0000256" key="9">
    <source>
        <dbReference type="SAM" id="Phobius"/>
    </source>
</evidence>
<feature type="transmembrane region" description="Helical" evidence="9">
    <location>
        <begin position="252"/>
        <end position="272"/>
    </location>
</feature>
<dbReference type="CDD" id="cd13959">
    <property type="entry name" value="PT_UbiA_COQ2"/>
    <property type="match status" value="1"/>
</dbReference>
<dbReference type="GO" id="GO:0005886">
    <property type="term" value="C:plasma membrane"/>
    <property type="evidence" value="ECO:0007669"/>
    <property type="project" value="TreeGrafter"/>
</dbReference>
<evidence type="ECO:0000256" key="2">
    <source>
        <dbReference type="ARBA" id="ARBA00004141"/>
    </source>
</evidence>
<gene>
    <name evidence="10" type="ORF">DFH08DRAFT_783007</name>
</gene>
<evidence type="ECO:0000256" key="3">
    <source>
        <dbReference type="ARBA" id="ARBA00005179"/>
    </source>
</evidence>
<feature type="transmembrane region" description="Helical" evidence="9">
    <location>
        <begin position="209"/>
        <end position="228"/>
    </location>
</feature>
<dbReference type="Proteomes" id="UP001218218">
    <property type="component" value="Unassembled WGS sequence"/>
</dbReference>
<keyword evidence="5" id="KW-0808">Transferase</keyword>
<evidence type="ECO:0000313" key="10">
    <source>
        <dbReference type="EMBL" id="KAJ7342612.1"/>
    </source>
</evidence>
<feature type="transmembrane region" description="Helical" evidence="9">
    <location>
        <begin position="179"/>
        <end position="197"/>
    </location>
</feature>
<dbReference type="InterPro" id="IPR039653">
    <property type="entry name" value="Prenyltransferase"/>
</dbReference>
<dbReference type="GO" id="GO:0016765">
    <property type="term" value="F:transferase activity, transferring alkyl or aryl (other than methyl) groups"/>
    <property type="evidence" value="ECO:0007669"/>
    <property type="project" value="InterPro"/>
</dbReference>
<evidence type="ECO:0000256" key="8">
    <source>
        <dbReference type="ARBA" id="ARBA00023136"/>
    </source>
</evidence>
<keyword evidence="11" id="KW-1185">Reference proteome</keyword>
<dbReference type="GO" id="GO:0006744">
    <property type="term" value="P:ubiquinone biosynthetic process"/>
    <property type="evidence" value="ECO:0007669"/>
    <property type="project" value="TreeGrafter"/>
</dbReference>
<dbReference type="FunFam" id="1.10.357.140:FF:000008">
    <property type="entry name" value="4-hydroxybenzoate octaprenyltransferase"/>
    <property type="match status" value="1"/>
</dbReference>
<comment type="caution">
    <text evidence="10">The sequence shown here is derived from an EMBL/GenBank/DDBJ whole genome shotgun (WGS) entry which is preliminary data.</text>
</comment>
<dbReference type="Pfam" id="PF01040">
    <property type="entry name" value="UbiA"/>
    <property type="match status" value="1"/>
</dbReference>
<evidence type="ECO:0000256" key="5">
    <source>
        <dbReference type="ARBA" id="ARBA00022679"/>
    </source>
</evidence>
<reference evidence="10" key="1">
    <citation type="submission" date="2023-03" db="EMBL/GenBank/DDBJ databases">
        <title>Massive genome expansion in bonnet fungi (Mycena s.s.) driven by repeated elements and novel gene families across ecological guilds.</title>
        <authorList>
            <consortium name="Lawrence Berkeley National Laboratory"/>
            <person name="Harder C.B."/>
            <person name="Miyauchi S."/>
            <person name="Viragh M."/>
            <person name="Kuo A."/>
            <person name="Thoen E."/>
            <person name="Andreopoulos B."/>
            <person name="Lu D."/>
            <person name="Skrede I."/>
            <person name="Drula E."/>
            <person name="Henrissat B."/>
            <person name="Morin E."/>
            <person name="Kohler A."/>
            <person name="Barry K."/>
            <person name="LaButti K."/>
            <person name="Morin E."/>
            <person name="Salamov A."/>
            <person name="Lipzen A."/>
            <person name="Mereny Z."/>
            <person name="Hegedus B."/>
            <person name="Baldrian P."/>
            <person name="Stursova M."/>
            <person name="Weitz H."/>
            <person name="Taylor A."/>
            <person name="Grigoriev I.V."/>
            <person name="Nagy L.G."/>
            <person name="Martin F."/>
            <person name="Kauserud H."/>
        </authorList>
    </citation>
    <scope>NUCLEOTIDE SEQUENCE</scope>
    <source>
        <strain evidence="10">CBHHK002</strain>
    </source>
</reference>
<feature type="transmembrane region" description="Helical" evidence="9">
    <location>
        <begin position="278"/>
        <end position="296"/>
    </location>
</feature>
<dbReference type="EMBL" id="JARIHO010000025">
    <property type="protein sequence ID" value="KAJ7342612.1"/>
    <property type="molecule type" value="Genomic_DNA"/>
</dbReference>
<feature type="transmembrane region" description="Helical" evidence="9">
    <location>
        <begin position="308"/>
        <end position="330"/>
    </location>
</feature>
<comment type="subcellular location">
    <subcellularLocation>
        <location evidence="2">Membrane</location>
        <topology evidence="2">Multi-pass membrane protein</topology>
    </subcellularLocation>
</comment>
<organism evidence="10 11">
    <name type="scientific">Mycena albidolilacea</name>
    <dbReference type="NCBI Taxonomy" id="1033008"/>
    <lineage>
        <taxon>Eukaryota</taxon>
        <taxon>Fungi</taxon>
        <taxon>Dikarya</taxon>
        <taxon>Basidiomycota</taxon>
        <taxon>Agaricomycotina</taxon>
        <taxon>Agaricomycetes</taxon>
        <taxon>Agaricomycetidae</taxon>
        <taxon>Agaricales</taxon>
        <taxon>Marasmiineae</taxon>
        <taxon>Mycenaceae</taxon>
        <taxon>Mycena</taxon>
    </lineage>
</organism>
<accession>A0AAD6ZX29</accession>
<evidence type="ECO:0000256" key="7">
    <source>
        <dbReference type="ARBA" id="ARBA00022989"/>
    </source>
</evidence>
<keyword evidence="7 9" id="KW-1133">Transmembrane helix</keyword>
<keyword evidence="8 9" id="KW-0472">Membrane</keyword>
<evidence type="ECO:0000313" key="11">
    <source>
        <dbReference type="Proteomes" id="UP001218218"/>
    </source>
</evidence>
<dbReference type="InterPro" id="IPR000537">
    <property type="entry name" value="UbiA_prenyltransferase"/>
</dbReference>
<comment type="cofactor">
    <cofactor evidence="1">
        <name>Mg(2+)</name>
        <dbReference type="ChEBI" id="CHEBI:18420"/>
    </cofactor>
</comment>
<dbReference type="AlphaFoldDB" id="A0AAD6ZX29"/>
<proteinExistence type="inferred from homology"/>
<name>A0AAD6ZX29_9AGAR</name>
<dbReference type="PANTHER" id="PTHR11048">
    <property type="entry name" value="PRENYLTRANSFERASES"/>
    <property type="match status" value="1"/>
</dbReference>
<dbReference type="FunFam" id="1.20.120.1780:FF:000001">
    <property type="entry name" value="4-hydroxybenzoate octaprenyltransferase"/>
    <property type="match status" value="1"/>
</dbReference>